<reference evidence="2 3" key="1">
    <citation type="submission" date="2018-01" db="EMBL/GenBank/DDBJ databases">
        <title>Draft genome sequence of Salinispora sp. 13K206.</title>
        <authorList>
            <person name="Sahin N."/>
            <person name="Saygin H."/>
            <person name="Ay H."/>
        </authorList>
    </citation>
    <scope>NUCLEOTIDE SEQUENCE [LARGE SCALE GENOMIC DNA]</scope>
    <source>
        <strain evidence="2 3">13K206</strain>
    </source>
</reference>
<feature type="compositionally biased region" description="Acidic residues" evidence="1">
    <location>
        <begin position="28"/>
        <end position="37"/>
    </location>
</feature>
<comment type="caution">
    <text evidence="2">The sequence shown here is derived from an EMBL/GenBank/DDBJ whole genome shotgun (WGS) entry which is preliminary data.</text>
</comment>
<gene>
    <name evidence="2" type="ORF">C1I99_18060</name>
</gene>
<dbReference type="OrthoDB" id="9990897at2"/>
<dbReference type="EMBL" id="POUB01000124">
    <property type="protein sequence ID" value="PZF95651.1"/>
    <property type="molecule type" value="Genomic_DNA"/>
</dbReference>
<dbReference type="Proteomes" id="UP000248749">
    <property type="component" value="Unassembled WGS sequence"/>
</dbReference>
<feature type="region of interest" description="Disordered" evidence="1">
    <location>
        <begin position="1"/>
        <end position="78"/>
    </location>
</feature>
<accession>A0A2W2C8H9</accession>
<evidence type="ECO:0000313" key="2">
    <source>
        <dbReference type="EMBL" id="PZF95651.1"/>
    </source>
</evidence>
<evidence type="ECO:0000256" key="1">
    <source>
        <dbReference type="SAM" id="MobiDB-lite"/>
    </source>
</evidence>
<dbReference type="RefSeq" id="WP_146603986.1">
    <property type="nucleotide sequence ID" value="NZ_POUB01000124.1"/>
</dbReference>
<sequence>MSPSSTPGPPAGRPATPRGNRARSFDYADIDEQDDAALDPALVTTPGHGAVGVFQAPRPAPHRTPPATPANADSADID</sequence>
<feature type="non-terminal residue" evidence="2">
    <location>
        <position position="78"/>
    </location>
</feature>
<name>A0A2W2C8H9_9ACTN</name>
<dbReference type="AlphaFoldDB" id="A0A2W2C8H9"/>
<feature type="compositionally biased region" description="Pro residues" evidence="1">
    <location>
        <begin position="1"/>
        <end position="12"/>
    </location>
</feature>
<evidence type="ECO:0000313" key="3">
    <source>
        <dbReference type="Proteomes" id="UP000248749"/>
    </source>
</evidence>
<organism evidence="2 3">
    <name type="scientific">Micromonospora deserti</name>
    <dbReference type="NCBI Taxonomy" id="2070366"/>
    <lineage>
        <taxon>Bacteria</taxon>
        <taxon>Bacillati</taxon>
        <taxon>Actinomycetota</taxon>
        <taxon>Actinomycetes</taxon>
        <taxon>Micromonosporales</taxon>
        <taxon>Micromonosporaceae</taxon>
        <taxon>Micromonospora</taxon>
    </lineage>
</organism>
<feature type="compositionally biased region" description="Pro residues" evidence="1">
    <location>
        <begin position="58"/>
        <end position="68"/>
    </location>
</feature>
<protein>
    <submittedName>
        <fullName evidence="2">Uncharacterized protein</fullName>
    </submittedName>
</protein>
<proteinExistence type="predicted"/>
<keyword evidence="3" id="KW-1185">Reference proteome</keyword>